<dbReference type="OrthoDB" id="3296472at2"/>
<evidence type="ECO:0000256" key="1">
    <source>
        <dbReference type="SAM" id="Phobius"/>
    </source>
</evidence>
<sequence>MLPSTPWTRVRTVLNWLNLSTPLGLLIAWIGGATVQRRGRGTYLASGYRWRFPKAGAFTIGSVILSRHDVDWLGERPLLLQHEDRHCTQYAFLVGTPMLPLYFLAVLFSYAVAGDHSSYNPFERLASLSDGGYRPPSTRWSRPSH</sequence>
<reference evidence="2 3" key="1">
    <citation type="submission" date="2019-06" db="EMBL/GenBank/DDBJ databases">
        <title>Aeromicrobium sp. nov., isolated from a maize field.</title>
        <authorList>
            <person name="Lin S.-Y."/>
            <person name="Tsai C.-F."/>
            <person name="Young C.-C."/>
        </authorList>
    </citation>
    <scope>NUCLEOTIDE SEQUENCE [LARGE SCALE GENOMIC DNA]</scope>
    <source>
        <strain evidence="2 3">CC-CFT486</strain>
    </source>
</reference>
<gene>
    <name evidence="2" type="ORF">FHP06_05870</name>
</gene>
<evidence type="ECO:0008006" key="4">
    <source>
        <dbReference type="Google" id="ProtNLM"/>
    </source>
</evidence>
<name>A0A5C8NMS0_9ACTN</name>
<proteinExistence type="predicted"/>
<feature type="transmembrane region" description="Helical" evidence="1">
    <location>
        <begin position="90"/>
        <end position="113"/>
    </location>
</feature>
<accession>A0A5C8NMS0</accession>
<keyword evidence="1" id="KW-1133">Transmembrane helix</keyword>
<keyword evidence="3" id="KW-1185">Reference proteome</keyword>
<comment type="caution">
    <text evidence="2">The sequence shown here is derived from an EMBL/GenBank/DDBJ whole genome shotgun (WGS) entry which is preliminary data.</text>
</comment>
<evidence type="ECO:0000313" key="2">
    <source>
        <dbReference type="EMBL" id="TXL62225.1"/>
    </source>
</evidence>
<dbReference type="EMBL" id="VDUX01000002">
    <property type="protein sequence ID" value="TXL62225.1"/>
    <property type="molecule type" value="Genomic_DNA"/>
</dbReference>
<protein>
    <recommendedName>
        <fullName evidence="4">DUF4157 domain-containing protein</fullName>
    </recommendedName>
</protein>
<evidence type="ECO:0000313" key="3">
    <source>
        <dbReference type="Proteomes" id="UP000321571"/>
    </source>
</evidence>
<organism evidence="2 3">
    <name type="scientific">Aeromicrobium terrae</name>
    <dbReference type="NCBI Taxonomy" id="2498846"/>
    <lineage>
        <taxon>Bacteria</taxon>
        <taxon>Bacillati</taxon>
        <taxon>Actinomycetota</taxon>
        <taxon>Actinomycetes</taxon>
        <taxon>Propionibacteriales</taxon>
        <taxon>Nocardioidaceae</taxon>
        <taxon>Aeromicrobium</taxon>
    </lineage>
</organism>
<keyword evidence="1" id="KW-0812">Transmembrane</keyword>
<dbReference type="Proteomes" id="UP000321571">
    <property type="component" value="Unassembled WGS sequence"/>
</dbReference>
<keyword evidence="1" id="KW-0472">Membrane</keyword>
<feature type="transmembrane region" description="Helical" evidence="1">
    <location>
        <begin position="16"/>
        <end position="35"/>
    </location>
</feature>
<dbReference type="RefSeq" id="WP_147684701.1">
    <property type="nucleotide sequence ID" value="NZ_VDUX01000002.1"/>
</dbReference>
<dbReference type="AlphaFoldDB" id="A0A5C8NMS0"/>